<comment type="caution">
    <text evidence="2">The sequence shown here is derived from an EMBL/GenBank/DDBJ whole genome shotgun (WGS) entry which is preliminary data.</text>
</comment>
<gene>
    <name evidence="2" type="ORF">DM01DRAFT_1374764</name>
</gene>
<feature type="compositionally biased region" description="Basic and acidic residues" evidence="1">
    <location>
        <begin position="1"/>
        <end position="10"/>
    </location>
</feature>
<keyword evidence="3" id="KW-1185">Reference proteome</keyword>
<reference evidence="2 3" key="1">
    <citation type="submission" date="2016-07" db="EMBL/GenBank/DDBJ databases">
        <title>Pervasive Adenine N6-methylation of Active Genes in Fungi.</title>
        <authorList>
            <consortium name="DOE Joint Genome Institute"/>
            <person name="Mondo S.J."/>
            <person name="Dannebaum R.O."/>
            <person name="Kuo R.C."/>
            <person name="Labutti K."/>
            <person name="Haridas S."/>
            <person name="Kuo A."/>
            <person name="Salamov A."/>
            <person name="Ahrendt S.R."/>
            <person name="Lipzen A."/>
            <person name="Sullivan W."/>
            <person name="Andreopoulos W.B."/>
            <person name="Clum A."/>
            <person name="Lindquist E."/>
            <person name="Daum C."/>
            <person name="Ramamoorthy G.K."/>
            <person name="Gryganskyi A."/>
            <person name="Culley D."/>
            <person name="Magnuson J.K."/>
            <person name="James T.Y."/>
            <person name="O'Malley M.A."/>
            <person name="Stajich J.E."/>
            <person name="Spatafora J.W."/>
            <person name="Visel A."/>
            <person name="Grigoriev I.V."/>
        </authorList>
    </citation>
    <scope>NUCLEOTIDE SEQUENCE [LARGE SCALE GENOMIC DNA]</scope>
    <source>
        <strain evidence="2 3">NRRL 3301</strain>
    </source>
</reference>
<sequence length="74" mass="8684">MFKRINKELAKQSIVDTDLKRSRSDSDDDESDQDSNDDNSDEEANEEEEGVLVYMCYTYSDKKMQSEEQVKQHL</sequence>
<dbReference type="Proteomes" id="UP000242146">
    <property type="component" value="Unassembled WGS sequence"/>
</dbReference>
<accession>A0A1X2GFN5</accession>
<feature type="region of interest" description="Disordered" evidence="1">
    <location>
        <begin position="1"/>
        <end position="51"/>
    </location>
</feature>
<feature type="compositionally biased region" description="Acidic residues" evidence="1">
    <location>
        <begin position="26"/>
        <end position="50"/>
    </location>
</feature>
<protein>
    <submittedName>
        <fullName evidence="2">Uncharacterized protein</fullName>
    </submittedName>
</protein>
<dbReference type="EMBL" id="MCGT01000017">
    <property type="protein sequence ID" value="ORX52725.1"/>
    <property type="molecule type" value="Genomic_DNA"/>
</dbReference>
<evidence type="ECO:0000313" key="2">
    <source>
        <dbReference type="EMBL" id="ORX52725.1"/>
    </source>
</evidence>
<evidence type="ECO:0000256" key="1">
    <source>
        <dbReference type="SAM" id="MobiDB-lite"/>
    </source>
</evidence>
<evidence type="ECO:0000313" key="3">
    <source>
        <dbReference type="Proteomes" id="UP000242146"/>
    </source>
</evidence>
<name>A0A1X2GFN5_9FUNG</name>
<dbReference type="AlphaFoldDB" id="A0A1X2GFN5"/>
<organism evidence="2 3">
    <name type="scientific">Hesseltinella vesiculosa</name>
    <dbReference type="NCBI Taxonomy" id="101127"/>
    <lineage>
        <taxon>Eukaryota</taxon>
        <taxon>Fungi</taxon>
        <taxon>Fungi incertae sedis</taxon>
        <taxon>Mucoromycota</taxon>
        <taxon>Mucoromycotina</taxon>
        <taxon>Mucoromycetes</taxon>
        <taxon>Mucorales</taxon>
        <taxon>Cunninghamellaceae</taxon>
        <taxon>Hesseltinella</taxon>
    </lineage>
</organism>
<proteinExistence type="predicted"/>